<proteinExistence type="predicted"/>
<sequence length="143" mass="14974">MSVSDTTENANFDDPRVPLQRAVKKGATALGIFTIISLAVWGGAQGVSGLWGVIVGAALGGGFVLFTALSVLFTANSTPSTTIAVVLGGWLIKLIVLIGVLAIIRDMDFYDTWALFLTVVVALIVTLGSEVWAVVTSRVTYVS</sequence>
<keyword evidence="1" id="KW-0472">Membrane</keyword>
<dbReference type="RefSeq" id="WP_284628390.1">
    <property type="nucleotide sequence ID" value="NZ_CP100380.1"/>
</dbReference>
<feature type="transmembrane region" description="Helical" evidence="1">
    <location>
        <begin position="50"/>
        <end position="75"/>
    </location>
</feature>
<dbReference type="AlphaFoldDB" id="A0AAP4BZ83"/>
<evidence type="ECO:0000313" key="2">
    <source>
        <dbReference type="EMBL" id="MDK4334770.1"/>
    </source>
</evidence>
<reference evidence="2" key="1">
    <citation type="submission" date="2023-05" db="EMBL/GenBank/DDBJ databases">
        <title>Metabolic capabilities are highly conserved among human nasal-associated Corynebacterium species in pangenomic analyses.</title>
        <authorList>
            <person name="Tran T.H."/>
            <person name="Roberts A.Q."/>
            <person name="Escapa I.F."/>
            <person name="Gao W."/>
            <person name="Conlan S."/>
            <person name="Kong H."/>
            <person name="Segre J.A."/>
            <person name="Kelly M.S."/>
            <person name="Lemon K.P."/>
        </authorList>
    </citation>
    <scope>NUCLEOTIDE SEQUENCE</scope>
    <source>
        <strain evidence="2">KPL2618</strain>
    </source>
</reference>
<keyword evidence="1" id="KW-1133">Transmembrane helix</keyword>
<organism evidence="2 3">
    <name type="scientific">Corynebacterium accolens</name>
    <dbReference type="NCBI Taxonomy" id="38284"/>
    <lineage>
        <taxon>Bacteria</taxon>
        <taxon>Bacillati</taxon>
        <taxon>Actinomycetota</taxon>
        <taxon>Actinomycetes</taxon>
        <taxon>Mycobacteriales</taxon>
        <taxon>Corynebacteriaceae</taxon>
        <taxon>Corynebacterium</taxon>
    </lineage>
</organism>
<name>A0AAP4BZ83_9CORY</name>
<gene>
    <name evidence="2" type="ORF">QPX58_04995</name>
</gene>
<feature type="transmembrane region" description="Helical" evidence="1">
    <location>
        <begin position="82"/>
        <end position="104"/>
    </location>
</feature>
<keyword evidence="1" id="KW-0812">Transmembrane</keyword>
<comment type="caution">
    <text evidence="2">The sequence shown here is derived from an EMBL/GenBank/DDBJ whole genome shotgun (WGS) entry which is preliminary data.</text>
</comment>
<accession>A0AAP4BZ83</accession>
<feature type="transmembrane region" description="Helical" evidence="1">
    <location>
        <begin position="26"/>
        <end position="44"/>
    </location>
</feature>
<dbReference type="EMBL" id="JASNVU010000005">
    <property type="protein sequence ID" value="MDK4334770.1"/>
    <property type="molecule type" value="Genomic_DNA"/>
</dbReference>
<evidence type="ECO:0000256" key="1">
    <source>
        <dbReference type="SAM" id="Phobius"/>
    </source>
</evidence>
<evidence type="ECO:0008006" key="4">
    <source>
        <dbReference type="Google" id="ProtNLM"/>
    </source>
</evidence>
<evidence type="ECO:0000313" key="3">
    <source>
        <dbReference type="Proteomes" id="UP001230317"/>
    </source>
</evidence>
<feature type="transmembrane region" description="Helical" evidence="1">
    <location>
        <begin position="110"/>
        <end position="135"/>
    </location>
</feature>
<protein>
    <recommendedName>
        <fullName evidence="4">ATP synthase protein I</fullName>
    </recommendedName>
</protein>
<dbReference type="Proteomes" id="UP001230317">
    <property type="component" value="Unassembled WGS sequence"/>
</dbReference>